<reference evidence="4" key="1">
    <citation type="submission" date="2016-04" db="EMBL/GenBank/DDBJ databases">
        <authorList>
            <person name="Strapagiel D."/>
            <person name="Borowka P."/>
            <person name="Marciniak B."/>
            <person name="Bakula Z."/>
            <person name="Van Ingen J."/>
            <person name="Safianowska A."/>
            <person name="Dziadek J."/>
            <person name="Jagielski T."/>
        </authorList>
    </citation>
    <scope>NUCLEOTIDE SEQUENCE [LARGE SCALE GENOMIC DNA]</scope>
    <source>
        <strain evidence="4">1010001458</strain>
    </source>
</reference>
<accession>A0A163WGG4</accession>
<evidence type="ECO:0000313" key="3">
    <source>
        <dbReference type="EMBL" id="KZS58322.1"/>
    </source>
</evidence>
<keyword evidence="2" id="KW-0472">Membrane</keyword>
<evidence type="ECO:0008006" key="5">
    <source>
        <dbReference type="Google" id="ProtNLM"/>
    </source>
</evidence>
<dbReference type="EMBL" id="LWCI01000151">
    <property type="protein sequence ID" value="KZS58322.1"/>
    <property type="molecule type" value="Genomic_DNA"/>
</dbReference>
<protein>
    <recommendedName>
        <fullName evidence="5">Transmembrane protein</fullName>
    </recommendedName>
</protein>
<name>A0A163WGG4_9MYCO</name>
<proteinExistence type="predicted"/>
<dbReference type="Proteomes" id="UP000077342">
    <property type="component" value="Unassembled WGS sequence"/>
</dbReference>
<keyword evidence="4" id="KW-1185">Reference proteome</keyword>
<dbReference type="RefSeq" id="WP_075512780.1">
    <property type="nucleotide sequence ID" value="NZ_CP089224.1"/>
</dbReference>
<sequence length="119" mass="12617">MLIIALVLALIGLVALVFAVVTSNVLVAWVCIGASVLGVILLIVDAIRERQHRDAGSQDQEEADEEPAAQPEEEQAVDYPDVDYPDEESGVNESFDDAESEATEESAVSADGGGDESTR</sequence>
<gene>
    <name evidence="3" type="ORF">A4G28_02275</name>
</gene>
<keyword evidence="2" id="KW-0812">Transmembrane</keyword>
<keyword evidence="2" id="KW-1133">Transmembrane helix</keyword>
<evidence type="ECO:0000313" key="4">
    <source>
        <dbReference type="Proteomes" id="UP000077342"/>
    </source>
</evidence>
<feature type="transmembrane region" description="Helical" evidence="2">
    <location>
        <begin position="29"/>
        <end position="47"/>
    </location>
</feature>
<comment type="caution">
    <text evidence="3">The sequence shown here is derived from an EMBL/GenBank/DDBJ whole genome shotgun (WGS) entry which is preliminary data.</text>
</comment>
<feature type="region of interest" description="Disordered" evidence="1">
    <location>
        <begin position="52"/>
        <end position="119"/>
    </location>
</feature>
<dbReference type="AlphaFoldDB" id="A0A163WGG4"/>
<organism evidence="3 4">
    <name type="scientific">Mycobacterium ostraviense</name>
    <dbReference type="NCBI Taxonomy" id="2738409"/>
    <lineage>
        <taxon>Bacteria</taxon>
        <taxon>Bacillati</taxon>
        <taxon>Actinomycetota</taxon>
        <taxon>Actinomycetes</taxon>
        <taxon>Mycobacteriales</taxon>
        <taxon>Mycobacteriaceae</taxon>
        <taxon>Mycobacterium</taxon>
    </lineage>
</organism>
<evidence type="ECO:0000256" key="2">
    <source>
        <dbReference type="SAM" id="Phobius"/>
    </source>
</evidence>
<feature type="compositionally biased region" description="Acidic residues" evidence="1">
    <location>
        <begin position="59"/>
        <end position="104"/>
    </location>
</feature>
<evidence type="ECO:0000256" key="1">
    <source>
        <dbReference type="SAM" id="MobiDB-lite"/>
    </source>
</evidence>